<keyword evidence="3" id="KW-0808">Transferase</keyword>
<evidence type="ECO:0000313" key="4">
    <source>
        <dbReference type="Proteomes" id="UP001174909"/>
    </source>
</evidence>
<dbReference type="GO" id="GO:0007169">
    <property type="term" value="P:cell surface receptor protein tyrosine kinase signaling pathway"/>
    <property type="evidence" value="ECO:0007669"/>
    <property type="project" value="TreeGrafter"/>
</dbReference>
<organism evidence="3 4">
    <name type="scientific">Geodia barretti</name>
    <name type="common">Barrett's horny sponge</name>
    <dbReference type="NCBI Taxonomy" id="519541"/>
    <lineage>
        <taxon>Eukaryota</taxon>
        <taxon>Metazoa</taxon>
        <taxon>Porifera</taxon>
        <taxon>Demospongiae</taxon>
        <taxon>Heteroscleromorpha</taxon>
        <taxon>Tetractinellida</taxon>
        <taxon>Astrophorina</taxon>
        <taxon>Geodiidae</taxon>
        <taxon>Geodia</taxon>
    </lineage>
</organism>
<dbReference type="PANTHER" id="PTHR24416:SF611">
    <property type="entry name" value="TYROSINE-PROTEIN KINASE TRANSMEMBRANE RECEPTOR ROR"/>
    <property type="match status" value="1"/>
</dbReference>
<dbReference type="FunFam" id="1.10.510.10:FF:001346">
    <property type="entry name" value="Uncharacterized protein"/>
    <property type="match status" value="1"/>
</dbReference>
<dbReference type="GO" id="GO:0004714">
    <property type="term" value="F:transmembrane receptor protein tyrosine kinase activity"/>
    <property type="evidence" value="ECO:0007669"/>
    <property type="project" value="TreeGrafter"/>
</dbReference>
<dbReference type="GO" id="GO:0005886">
    <property type="term" value="C:plasma membrane"/>
    <property type="evidence" value="ECO:0007669"/>
    <property type="project" value="TreeGrafter"/>
</dbReference>
<dbReference type="EMBL" id="CASHTH010002852">
    <property type="protein sequence ID" value="CAI8036254.1"/>
    <property type="molecule type" value="Genomic_DNA"/>
</dbReference>
<feature type="region of interest" description="Disordered" evidence="1">
    <location>
        <begin position="89"/>
        <end position="112"/>
    </location>
</feature>
<dbReference type="InterPro" id="IPR050122">
    <property type="entry name" value="RTK"/>
</dbReference>
<proteinExistence type="predicted"/>
<protein>
    <submittedName>
        <fullName evidence="3">Tyrosine-protein kinase Dnt</fullName>
    </submittedName>
</protein>
<dbReference type="AlphaFoldDB" id="A0AA35SV22"/>
<evidence type="ECO:0000259" key="2">
    <source>
        <dbReference type="PROSITE" id="PS50011"/>
    </source>
</evidence>
<dbReference type="PANTHER" id="PTHR24416">
    <property type="entry name" value="TYROSINE-PROTEIN KINASE RECEPTOR"/>
    <property type="match status" value="1"/>
</dbReference>
<dbReference type="Pfam" id="PF07714">
    <property type="entry name" value="PK_Tyr_Ser-Thr"/>
    <property type="match status" value="1"/>
</dbReference>
<dbReference type="PROSITE" id="PS50011">
    <property type="entry name" value="PROTEIN_KINASE_DOM"/>
    <property type="match status" value="1"/>
</dbReference>
<evidence type="ECO:0000256" key="1">
    <source>
        <dbReference type="SAM" id="MobiDB-lite"/>
    </source>
</evidence>
<dbReference type="InterPro" id="IPR011009">
    <property type="entry name" value="Kinase-like_dom_sf"/>
</dbReference>
<dbReference type="GO" id="GO:0043235">
    <property type="term" value="C:receptor complex"/>
    <property type="evidence" value="ECO:0007669"/>
    <property type="project" value="TreeGrafter"/>
</dbReference>
<feature type="compositionally biased region" description="Acidic residues" evidence="1">
    <location>
        <begin position="92"/>
        <end position="112"/>
    </location>
</feature>
<accession>A0AA35SV22</accession>
<feature type="domain" description="Protein kinase" evidence="2">
    <location>
        <begin position="1"/>
        <end position="86"/>
    </location>
</feature>
<feature type="non-terminal residue" evidence="3">
    <location>
        <position position="112"/>
    </location>
</feature>
<dbReference type="InterPro" id="IPR001245">
    <property type="entry name" value="Ser-Thr/Tyr_kinase_cat_dom"/>
</dbReference>
<keyword evidence="4" id="KW-1185">Reference proteome</keyword>
<dbReference type="InterPro" id="IPR000719">
    <property type="entry name" value="Prot_kinase_dom"/>
</dbReference>
<gene>
    <name evidence="3" type="ORF">GBAR_LOCUS20325</name>
</gene>
<dbReference type="GO" id="GO:0005524">
    <property type="term" value="F:ATP binding"/>
    <property type="evidence" value="ECO:0007669"/>
    <property type="project" value="InterPro"/>
</dbReference>
<evidence type="ECO:0000313" key="3">
    <source>
        <dbReference type="EMBL" id="CAI8036254.1"/>
    </source>
</evidence>
<reference evidence="3" key="1">
    <citation type="submission" date="2023-03" db="EMBL/GenBank/DDBJ databases">
        <authorList>
            <person name="Steffen K."/>
            <person name="Cardenas P."/>
        </authorList>
    </citation>
    <scope>NUCLEOTIDE SEQUENCE</scope>
</reference>
<sequence length="112" mass="13229">MWEVFSGGKAPYPGTDPHTLIQSLEEGYRMHQPYNDACNEEIYGIMKQCWQMMPEERPTFTELYFTVSNIIERMAGYLQVGYNPFLGRGDEEKAEEMEEEEEEEEKEEKENN</sequence>
<name>A0AA35SV22_GEOBA</name>
<dbReference type="Gene3D" id="1.10.510.10">
    <property type="entry name" value="Transferase(Phosphotransferase) domain 1"/>
    <property type="match status" value="1"/>
</dbReference>
<comment type="caution">
    <text evidence="3">The sequence shown here is derived from an EMBL/GenBank/DDBJ whole genome shotgun (WGS) entry which is preliminary data.</text>
</comment>
<keyword evidence="3" id="KW-0418">Kinase</keyword>
<dbReference type="Proteomes" id="UP001174909">
    <property type="component" value="Unassembled WGS sequence"/>
</dbReference>
<dbReference type="SUPFAM" id="SSF56112">
    <property type="entry name" value="Protein kinase-like (PK-like)"/>
    <property type="match status" value="1"/>
</dbReference>